<comment type="function">
    <text evidence="12">Non-catalytic component of the NSL histone acetyltransferase complex, a multiprotein complex that mediates histone H4 acetylation at 'Lys-5'- and 'Lys-8' (H4K5ac and H4K8ac) at transcription start sites and promotes transcription initiation. Required for NSL complex stability and for transcription of intraciliary transport genes in both ciliated and non-ciliated cells by regulating histone H4 acetylation at 'Lys-5'- and 'Lys-12' (H4K5ac and H4K12ac). This is necessary for cilium assembly in ciliated cells and for organization of the microtubule cytoskeleton in non-ciliated cells. Required within the NSL complex to maintain nuclear architecture stability by promoting KAT8-mediated acetylation of lamin LMNA.</text>
</comment>
<feature type="region of interest" description="Disordered" evidence="15">
    <location>
        <begin position="720"/>
        <end position="741"/>
    </location>
</feature>
<keyword evidence="9" id="KW-0539">Nucleus</keyword>
<feature type="compositionally biased region" description="Polar residues" evidence="15">
    <location>
        <begin position="448"/>
        <end position="483"/>
    </location>
</feature>
<feature type="compositionally biased region" description="Low complexity" evidence="15">
    <location>
        <begin position="790"/>
        <end position="805"/>
    </location>
</feature>
<dbReference type="GO" id="GO:0044545">
    <property type="term" value="C:NSL complex"/>
    <property type="evidence" value="ECO:0007669"/>
    <property type="project" value="TreeGrafter"/>
</dbReference>
<evidence type="ECO:0000256" key="9">
    <source>
        <dbReference type="ARBA" id="ARBA00023242"/>
    </source>
</evidence>
<feature type="compositionally biased region" description="Polar residues" evidence="15">
    <location>
        <begin position="687"/>
        <end position="700"/>
    </location>
</feature>
<comment type="subunit">
    <text evidence="13">Component of the NSL complex at least composed of KAT8/MOF, KANSL1, KANSL2, KANSL3, MCRS1, PHF20, OGT1/OGT, WDR5 and HCFC1.</text>
</comment>
<evidence type="ECO:0000256" key="3">
    <source>
        <dbReference type="ARBA" id="ARBA00015508"/>
    </source>
</evidence>
<dbReference type="Pfam" id="PF13891">
    <property type="entry name" value="zf-C3HC3H_KANSL2"/>
    <property type="match status" value="2"/>
</dbReference>
<sequence length="1492" mass="164058">MSSHFQSSAATTDVLPTSTCFASPPSSDEADQITFPFGMHDKEYTLISAGPSYSDMNIQLEYDKPNSGYATPMTSSSDGDYPGKTVLATGSSDSTTSVAVSEAGNSATETNSSQESIAKPKQNGLKRTASQAFLPNGTQDVPDVGTSKQNPSEPSSSNSNSTSVKPAENNFDTLNATIESVALREGNLARIRKEAEEASAALPIEQQLQPHAKRPRVASPPPPAANTNAIQSQSHADPSPAQRPPEVAVFNEPQPSTSAVSYGPVDPIDTATAVSTAASTPLATPASKTTESKEETKPEGKGKKPKKEKLTSCSCNFVDPEKKTACKQRSILRYKFCIRHILSDETAPYKRCQYRKVANNKPDDPGKECTNAIPKEATEIYCTTHLIMMGVKQPKKKKKKPGADDSTVSVDGSDRDHYLDSVMTNGSNQFGEDFSMPSFPDNDDRSTHIGNSRPPTASMNGFDQPPSRTSTAEHWAQTPQSHGGTNGYQMMDAQPLDMGYDPSQPGPSTAYYGNMEPLMPMQPQQQPQQQPQMHPQQQQQQNIVYHPPPPTTIQQEFSRYEGPAPSVPMQQTQMLPPPMPMPPPPQVTLTLTQNANGEPILVDENNVEQPPGSYTLIQNPDGTLAASFHNLDHRQGELTPDSGFPSSTPPESAPPMFSEDPRRQLFHSQSVDGSKTYDPLSFPPSQAPSVTHTPQPQSAPVQFGDVSRQHPQLSARLMQPSVSNNHQQPHQQQFSSHNNNDTFMEPAPTMGPPGNLHYQQPYAARPPTGDNVIYVDPTCNPEMPPPPLPQQSQTQSRSSSTRSNQVAPVPEPQYCAVVTYENGDIHVLPEGTKIIENADGTTSIITPPGVLLPPGKPVSVAHAQVVNTPMAPEPQPEVIVEQVVEVPPPQPPPAPINPDNLPISTKAPYPFLPHERPPKYAKVDIDADDEDEAERLLRDYIAQDTEPPRRNKTIKLYQKRQRMRIGGSYRKIPVVDEMCRTLEDYDFDGTDFFPLGLEPSDDDEWSDDEDKVFPPRMSGLNRVMGPQIEMFLSKKQLKLEKHRLKQNAAACGPMMAAALPFPNSAGAALATRHHYRRGLTLPETKPLRERRCYHMQSVSHGSLMEHRSLRCPKPCLPRTNHCSDHIQHNIDQDLYEDCLVPDCERPLLPTEAMLTNGLCRQHYDQEVARKEAEEAEAALAEQAAKEEKMEYMMQMGQMDGMPMMAGEPGGLDTYLMSNGGMDGYHDQIMPMAQDMLQQPYIQQHSIMDPGHDMPFQDQQMLYGNSPMHQMTVMSSETVTTNSNGGMRPYPTPSNHFDDANGFYGEQGFDSSAEGLNSFSFLDDTSLFPGMTISEELTLASVVKDLGIDTEDFNEVLAQADELHCGSEVLDEFPLGKDPSLSLHNHHSNTHSSLLHPSQPNLDNSWEDIHSFLEAEGHPCSRQRMLDAGLHHRNTPNFMDGLRRDGPYMDNLRRDNSIASNIMTPTTPTANGSFHASSSNGNNGFDTLMYDLS</sequence>
<keyword evidence="6" id="KW-0832">Ubl conjugation</keyword>
<dbReference type="PANTHER" id="PTHR13453">
    <property type="entry name" value="KAT8 REGULATORY NSL COMPLEX SUBUNIT 2"/>
    <property type="match status" value="1"/>
</dbReference>
<feature type="compositionally biased region" description="Polar residues" evidence="15">
    <location>
        <begin position="1"/>
        <end position="26"/>
    </location>
</feature>
<evidence type="ECO:0000256" key="6">
    <source>
        <dbReference type="ARBA" id="ARBA00022843"/>
    </source>
</evidence>
<feature type="domain" description="KANL2-like probable zinc-finger" evidence="16">
    <location>
        <begin position="323"/>
        <end position="385"/>
    </location>
</feature>
<keyword evidence="5" id="KW-0597">Phosphoprotein</keyword>
<feature type="coiled-coil region" evidence="14">
    <location>
        <begin position="1163"/>
        <end position="1190"/>
    </location>
</feature>
<dbReference type="WBParaSite" id="Pan_g23204.t2">
    <property type="protein sequence ID" value="Pan_g23204.t2"/>
    <property type="gene ID" value="Pan_g23204"/>
</dbReference>
<reference evidence="18" key="2">
    <citation type="submission" date="2020-10" db="UniProtKB">
        <authorList>
            <consortium name="WormBaseParasite"/>
        </authorList>
    </citation>
    <scope>IDENTIFICATION</scope>
</reference>
<keyword evidence="7" id="KW-0156">Chromatin regulator</keyword>
<evidence type="ECO:0000313" key="17">
    <source>
        <dbReference type="Proteomes" id="UP000492821"/>
    </source>
</evidence>
<name>A0A7E4VR82_PANRE</name>
<feature type="region of interest" description="Disordered" evidence="15">
    <location>
        <begin position="200"/>
        <end position="310"/>
    </location>
</feature>
<evidence type="ECO:0000256" key="14">
    <source>
        <dbReference type="SAM" id="Coils"/>
    </source>
</evidence>
<feature type="compositionally biased region" description="Low complexity" evidence="15">
    <location>
        <begin position="723"/>
        <end position="740"/>
    </location>
</feature>
<feature type="compositionally biased region" description="Pro residues" evidence="15">
    <location>
        <begin position="575"/>
        <end position="586"/>
    </location>
</feature>
<dbReference type="GO" id="GO:0005739">
    <property type="term" value="C:mitochondrion"/>
    <property type="evidence" value="ECO:0007669"/>
    <property type="project" value="UniProtKB-SubCell"/>
</dbReference>
<feature type="domain" description="KANL2-like probable zinc-finger" evidence="16">
    <location>
        <begin position="1110"/>
        <end position="1162"/>
    </location>
</feature>
<dbReference type="InterPro" id="IPR025927">
    <property type="entry name" value="Znf_KANL2-like"/>
</dbReference>
<feature type="region of interest" description="Disordered" evidence="15">
    <location>
        <begin position="634"/>
        <end position="708"/>
    </location>
</feature>
<evidence type="ECO:0000259" key="16">
    <source>
        <dbReference type="Pfam" id="PF13891"/>
    </source>
</evidence>
<accession>A0A7E4VR82</accession>
<feature type="compositionally biased region" description="Basic and acidic residues" evidence="15">
    <location>
        <begin position="290"/>
        <end position="302"/>
    </location>
</feature>
<feature type="region of interest" description="Disordered" evidence="15">
    <location>
        <begin position="63"/>
        <end position="171"/>
    </location>
</feature>
<evidence type="ECO:0000256" key="10">
    <source>
        <dbReference type="ARBA" id="ARBA00032947"/>
    </source>
</evidence>
<proteinExistence type="predicted"/>
<keyword evidence="4" id="KW-1017">Isopeptide bond</keyword>
<dbReference type="InterPro" id="IPR026316">
    <property type="entry name" value="NSL2"/>
</dbReference>
<evidence type="ECO:0000256" key="5">
    <source>
        <dbReference type="ARBA" id="ARBA00022553"/>
    </source>
</evidence>
<evidence type="ECO:0000256" key="8">
    <source>
        <dbReference type="ARBA" id="ARBA00023128"/>
    </source>
</evidence>
<evidence type="ECO:0000256" key="2">
    <source>
        <dbReference type="ARBA" id="ARBA00004173"/>
    </source>
</evidence>
<feature type="compositionally biased region" description="Low complexity" evidence="15">
    <location>
        <begin position="270"/>
        <end position="289"/>
    </location>
</feature>
<feature type="region of interest" description="Disordered" evidence="15">
    <location>
        <begin position="391"/>
        <end position="588"/>
    </location>
</feature>
<keyword evidence="14" id="KW-0175">Coiled coil</keyword>
<organism evidence="17 18">
    <name type="scientific">Panagrellus redivivus</name>
    <name type="common">Microworm</name>
    <dbReference type="NCBI Taxonomy" id="6233"/>
    <lineage>
        <taxon>Eukaryota</taxon>
        <taxon>Metazoa</taxon>
        <taxon>Ecdysozoa</taxon>
        <taxon>Nematoda</taxon>
        <taxon>Chromadorea</taxon>
        <taxon>Rhabditida</taxon>
        <taxon>Tylenchina</taxon>
        <taxon>Panagrolaimomorpha</taxon>
        <taxon>Panagrolaimoidea</taxon>
        <taxon>Panagrolaimidae</taxon>
        <taxon>Panagrellus</taxon>
    </lineage>
</organism>
<feature type="compositionally biased region" description="Polar residues" evidence="15">
    <location>
        <begin position="88"/>
        <end position="116"/>
    </location>
</feature>
<feature type="region of interest" description="Disordered" evidence="15">
    <location>
        <begin position="1"/>
        <end position="32"/>
    </location>
</feature>
<keyword evidence="8" id="KW-0496">Mitochondrion</keyword>
<evidence type="ECO:0000256" key="13">
    <source>
        <dbReference type="ARBA" id="ARBA00093543"/>
    </source>
</evidence>
<evidence type="ECO:0000256" key="7">
    <source>
        <dbReference type="ARBA" id="ARBA00022853"/>
    </source>
</evidence>
<dbReference type="GO" id="GO:0005634">
    <property type="term" value="C:nucleus"/>
    <property type="evidence" value="ECO:0007669"/>
    <property type="project" value="UniProtKB-SubCell"/>
</dbReference>
<protein>
    <recommendedName>
        <fullName evidence="3">KAT8 regulatory NSL complex subunit 2</fullName>
    </recommendedName>
    <alternativeName>
        <fullName evidence="11">NSL complex protein NSL2</fullName>
    </alternativeName>
    <alternativeName>
        <fullName evidence="10">Non-specific lethal 2 homolog</fullName>
    </alternativeName>
</protein>
<reference evidence="17" key="1">
    <citation type="journal article" date="2013" name="Genetics">
        <title>The draft genome and transcriptome of Panagrellus redivivus are shaped by the harsh demands of a free-living lifestyle.</title>
        <authorList>
            <person name="Srinivasan J."/>
            <person name="Dillman A.R."/>
            <person name="Macchietto M.G."/>
            <person name="Heikkinen L."/>
            <person name="Lakso M."/>
            <person name="Fracchia K.M."/>
            <person name="Antoshechkin I."/>
            <person name="Mortazavi A."/>
            <person name="Wong G."/>
            <person name="Sternberg P.W."/>
        </authorList>
    </citation>
    <scope>NUCLEOTIDE SEQUENCE [LARGE SCALE GENOMIC DNA]</scope>
    <source>
        <strain evidence="17">MT8872</strain>
    </source>
</reference>
<comment type="subcellular location">
    <subcellularLocation>
        <location evidence="2">Mitochondrion</location>
    </subcellularLocation>
    <subcellularLocation>
        <location evidence="1">Nucleus</location>
    </subcellularLocation>
</comment>
<evidence type="ECO:0000256" key="11">
    <source>
        <dbReference type="ARBA" id="ARBA00033378"/>
    </source>
</evidence>
<evidence type="ECO:0000313" key="18">
    <source>
        <dbReference type="WBParaSite" id="Pan_g23204.t2"/>
    </source>
</evidence>
<keyword evidence="17" id="KW-1185">Reference proteome</keyword>
<evidence type="ECO:0000256" key="15">
    <source>
        <dbReference type="SAM" id="MobiDB-lite"/>
    </source>
</evidence>
<dbReference type="PANTHER" id="PTHR13453:SF1">
    <property type="entry name" value="KAT8 REGULATORY NSL COMPLEX SUBUNIT 2"/>
    <property type="match status" value="1"/>
</dbReference>
<evidence type="ECO:0000256" key="1">
    <source>
        <dbReference type="ARBA" id="ARBA00004123"/>
    </source>
</evidence>
<evidence type="ECO:0000256" key="4">
    <source>
        <dbReference type="ARBA" id="ARBA00022499"/>
    </source>
</evidence>
<feature type="compositionally biased region" description="Polar residues" evidence="15">
    <location>
        <begin position="68"/>
        <end position="78"/>
    </location>
</feature>
<dbReference type="Proteomes" id="UP000492821">
    <property type="component" value="Unassembled WGS sequence"/>
</dbReference>
<feature type="compositionally biased region" description="Low complexity" evidence="15">
    <location>
        <begin position="150"/>
        <end position="163"/>
    </location>
</feature>
<evidence type="ECO:0000256" key="12">
    <source>
        <dbReference type="ARBA" id="ARBA00093359"/>
    </source>
</evidence>
<feature type="compositionally biased region" description="Low complexity" evidence="15">
    <location>
        <begin position="519"/>
        <end position="541"/>
    </location>
</feature>
<feature type="compositionally biased region" description="Polar residues" evidence="15">
    <location>
        <begin position="128"/>
        <end position="139"/>
    </location>
</feature>
<feature type="region of interest" description="Disordered" evidence="15">
    <location>
        <begin position="776"/>
        <end position="810"/>
    </location>
</feature>
<dbReference type="GO" id="GO:0006325">
    <property type="term" value="P:chromatin organization"/>
    <property type="evidence" value="ECO:0007669"/>
    <property type="project" value="UniProtKB-KW"/>
</dbReference>